<evidence type="ECO:0000313" key="2">
    <source>
        <dbReference type="Proteomes" id="UP001054945"/>
    </source>
</evidence>
<evidence type="ECO:0000313" key="1">
    <source>
        <dbReference type="EMBL" id="GIY95174.1"/>
    </source>
</evidence>
<dbReference type="AlphaFoldDB" id="A0AAV4XM88"/>
<proteinExistence type="predicted"/>
<comment type="caution">
    <text evidence="1">The sequence shown here is derived from an EMBL/GenBank/DDBJ whole genome shotgun (WGS) entry which is preliminary data.</text>
</comment>
<gene>
    <name evidence="1" type="ORF">CEXT_538101</name>
</gene>
<dbReference type="EMBL" id="BPLR01000485">
    <property type="protein sequence ID" value="GIY95174.1"/>
    <property type="molecule type" value="Genomic_DNA"/>
</dbReference>
<organism evidence="1 2">
    <name type="scientific">Caerostris extrusa</name>
    <name type="common">Bark spider</name>
    <name type="synonym">Caerostris bankana</name>
    <dbReference type="NCBI Taxonomy" id="172846"/>
    <lineage>
        <taxon>Eukaryota</taxon>
        <taxon>Metazoa</taxon>
        <taxon>Ecdysozoa</taxon>
        <taxon>Arthropoda</taxon>
        <taxon>Chelicerata</taxon>
        <taxon>Arachnida</taxon>
        <taxon>Araneae</taxon>
        <taxon>Araneomorphae</taxon>
        <taxon>Entelegynae</taxon>
        <taxon>Araneoidea</taxon>
        <taxon>Araneidae</taxon>
        <taxon>Caerostris</taxon>
    </lineage>
</organism>
<accession>A0AAV4XM88</accession>
<name>A0AAV4XM88_CAEEX</name>
<sequence length="77" mass="8610">MAKSIRQLDNCDWSSTPSTCQTMGQLLVRCDRPSLDGIMSSPWNYAAHAHIGKDMQQSKSVIILMSIRTSRQSNPDL</sequence>
<protein>
    <submittedName>
        <fullName evidence="1">Uncharacterized protein</fullName>
    </submittedName>
</protein>
<keyword evidence="2" id="KW-1185">Reference proteome</keyword>
<reference evidence="1 2" key="1">
    <citation type="submission" date="2021-06" db="EMBL/GenBank/DDBJ databases">
        <title>Caerostris extrusa draft genome.</title>
        <authorList>
            <person name="Kono N."/>
            <person name="Arakawa K."/>
        </authorList>
    </citation>
    <scope>NUCLEOTIDE SEQUENCE [LARGE SCALE GENOMIC DNA]</scope>
</reference>
<dbReference type="Proteomes" id="UP001054945">
    <property type="component" value="Unassembled WGS sequence"/>
</dbReference>